<dbReference type="InterPro" id="IPR028964">
    <property type="entry name" value="Imm8"/>
</dbReference>
<keyword evidence="2" id="KW-1185">Reference proteome</keyword>
<evidence type="ECO:0000313" key="2">
    <source>
        <dbReference type="Proteomes" id="UP000246303"/>
    </source>
</evidence>
<dbReference type="Pfam" id="PF15586">
    <property type="entry name" value="Imm8"/>
    <property type="match status" value="1"/>
</dbReference>
<evidence type="ECO:0000313" key="1">
    <source>
        <dbReference type="EMBL" id="PXA64825.1"/>
    </source>
</evidence>
<sequence length="117" mass="13534">MRAAIRWLGSLDVDDMDSWRPKEESWSVGIRLLAGPLEEPGEESFDITVCSTAWIDELIARDGIWNGRHHLIVDGFNWQRIRSYIVGHVNACQGPTWSEVAEQLSRLGYWEFENYQP</sequence>
<comment type="caution">
    <text evidence="1">The sequence shown here is derived from an EMBL/GenBank/DDBJ whole genome shotgun (WGS) entry which is preliminary data.</text>
</comment>
<dbReference type="OrthoDB" id="5521406at2"/>
<organism evidence="1 2">
    <name type="scientific">Arthrobacter psychrochitiniphilus</name>
    <dbReference type="NCBI Taxonomy" id="291045"/>
    <lineage>
        <taxon>Bacteria</taxon>
        <taxon>Bacillati</taxon>
        <taxon>Actinomycetota</taxon>
        <taxon>Actinomycetes</taxon>
        <taxon>Micrococcales</taxon>
        <taxon>Micrococcaceae</taxon>
        <taxon>Arthrobacter</taxon>
    </lineage>
</organism>
<accession>A0A2V3DPG0</accession>
<proteinExistence type="predicted"/>
<dbReference type="EMBL" id="QHLZ01000008">
    <property type="protein sequence ID" value="PXA64825.1"/>
    <property type="molecule type" value="Genomic_DNA"/>
</dbReference>
<evidence type="ECO:0008006" key="3">
    <source>
        <dbReference type="Google" id="ProtNLM"/>
    </source>
</evidence>
<dbReference type="RefSeq" id="WP_110106853.1">
    <property type="nucleotide sequence ID" value="NZ_JACBZZ010000001.1"/>
</dbReference>
<dbReference type="Proteomes" id="UP000246303">
    <property type="component" value="Unassembled WGS sequence"/>
</dbReference>
<name>A0A2V3DPG0_9MICC</name>
<protein>
    <recommendedName>
        <fullName evidence="3">Immunity protein 8 of polymorphic toxin system</fullName>
    </recommendedName>
</protein>
<reference evidence="1 2" key="1">
    <citation type="submission" date="2018-05" db="EMBL/GenBank/DDBJ databases">
        <title>Genetic diversity of glacier-inhabiting Cryobacterium bacteria in China and description of Cryobacterium mengkeensis sp. nov. and Arthrobacter glacialis sp. nov.</title>
        <authorList>
            <person name="Liu Q."/>
            <person name="Xin Y.-H."/>
        </authorList>
    </citation>
    <scope>NUCLEOTIDE SEQUENCE [LARGE SCALE GENOMIC DNA]</scope>
    <source>
        <strain evidence="1 2">GP3</strain>
    </source>
</reference>
<gene>
    <name evidence="1" type="ORF">CVS29_13530</name>
</gene>
<dbReference type="AlphaFoldDB" id="A0A2V3DPG0"/>